<proteinExistence type="predicted"/>
<reference evidence="3 4" key="1">
    <citation type="submission" date="2019-10" db="EMBL/GenBank/DDBJ databases">
        <title>Rubrobacter sp nov SCSIO 52915 isolated from a deep-sea sediment in the South China Sea.</title>
        <authorList>
            <person name="Chen R.W."/>
        </authorList>
    </citation>
    <scope>NUCLEOTIDE SEQUENCE [LARGE SCALE GENOMIC DNA]</scope>
    <source>
        <strain evidence="3 4">SCSIO 52915</strain>
    </source>
</reference>
<keyword evidence="4" id="KW-1185">Reference proteome</keyword>
<evidence type="ECO:0000259" key="2">
    <source>
        <dbReference type="Pfam" id="PF25077"/>
    </source>
</evidence>
<dbReference type="EMBL" id="CP045121">
    <property type="protein sequence ID" value="QIN80441.1"/>
    <property type="molecule type" value="Genomic_DNA"/>
</dbReference>
<dbReference type="Pfam" id="PF09423">
    <property type="entry name" value="PhoD"/>
    <property type="match status" value="1"/>
</dbReference>
<gene>
    <name evidence="3" type="ORF">GBA65_20140</name>
</gene>
<organism evidence="3 4">
    <name type="scientific">Rubrobacter marinus</name>
    <dbReference type="NCBI Taxonomy" id="2653852"/>
    <lineage>
        <taxon>Bacteria</taxon>
        <taxon>Bacillati</taxon>
        <taxon>Actinomycetota</taxon>
        <taxon>Rubrobacteria</taxon>
        <taxon>Rubrobacterales</taxon>
        <taxon>Rubrobacteraceae</taxon>
        <taxon>Rubrobacter</taxon>
    </lineage>
</organism>
<dbReference type="Proteomes" id="UP000502706">
    <property type="component" value="Chromosome"/>
</dbReference>
<dbReference type="RefSeq" id="WP_166398111.1">
    <property type="nucleotide sequence ID" value="NZ_CP045121.1"/>
</dbReference>
<evidence type="ECO:0000313" key="4">
    <source>
        <dbReference type="Proteomes" id="UP000502706"/>
    </source>
</evidence>
<dbReference type="InterPro" id="IPR029052">
    <property type="entry name" value="Metallo-depent_PP-like"/>
</dbReference>
<feature type="domain" description="DUF7800" evidence="2">
    <location>
        <begin position="4"/>
        <end position="91"/>
    </location>
</feature>
<accession>A0A6G8Q1U2</accession>
<protein>
    <submittedName>
        <fullName evidence="3">Alkaline phosphatase family protein</fullName>
    </submittedName>
</protein>
<dbReference type="CDD" id="cd07389">
    <property type="entry name" value="MPP_PhoD"/>
    <property type="match status" value="1"/>
</dbReference>
<dbReference type="PANTHER" id="PTHR37031">
    <property type="entry name" value="METALLOPHOSPHATASE BINDING DOMAIN PROTEIN"/>
    <property type="match status" value="1"/>
</dbReference>
<dbReference type="InterPro" id="IPR018946">
    <property type="entry name" value="PhoD-like_MPP"/>
</dbReference>
<dbReference type="KEGG" id="rmar:GBA65_20140"/>
<dbReference type="InterPro" id="IPR038607">
    <property type="entry name" value="PhoD-like_sf"/>
</dbReference>
<name>A0A6G8Q1U2_9ACTN</name>
<dbReference type="InterPro" id="IPR056702">
    <property type="entry name" value="DUF7800"/>
</dbReference>
<dbReference type="SUPFAM" id="SSF56300">
    <property type="entry name" value="Metallo-dependent phosphatases"/>
    <property type="match status" value="1"/>
</dbReference>
<evidence type="ECO:0000259" key="1">
    <source>
        <dbReference type="Pfam" id="PF09423"/>
    </source>
</evidence>
<feature type="domain" description="PhoD-like phosphatase metallophosphatase" evidence="1">
    <location>
        <begin position="145"/>
        <end position="447"/>
    </location>
</feature>
<dbReference type="Gene3D" id="3.60.21.70">
    <property type="entry name" value="PhoD-like phosphatase"/>
    <property type="match status" value="1"/>
</dbReference>
<sequence length="557" mass="62360">MSPGLVLGPLLRYAGTSEATVWVETEGACEVEVRVGDGASHRARTFHVEGHYYALVHVTGLSPGEVYPYEVLLDGEHRWPEPGSAFPPSTIRAHDPETPFGIVFGSCRISLPNEAPYTLTKKRDKRGRGADALHALAQEMLDKPQERWPDALLMLGDQIYADEVSPGTRGFIRSRRGTSGEPGYTVADFQEYTHLYWDAWSEPVLRWLLSTVPVATIFDDHDVHDDWNTSLAWLEKMRRKPWWHERITGGFMSYWIYQHIGNLSPDELRGDELFARVRTSEDAGPILREFARKTDREPEGSRWSYHRDFGNTRLLVVDTRAGRMLEEGRRSILDPEEWAWLEEKATGSFDHLLIGTSLPVLLPPGLHHAESWNEAVCAGAWGRAAAPVGEVLRQAIDLEHWSAFRSSFDALVGLLREVGSGERGRPPASIVLLSGDVHHGYLAEAELEDAPNLASAVYQAVCSPLRNTLGTPERLAMLFGWSRAGEAIFEALARAAGVGRSGIRWRLTHGRPCFDNHVGAIEMRGREARLEIRKTVPAGTEDPREVHLSRVLDRRLA</sequence>
<dbReference type="PANTHER" id="PTHR37031:SF2">
    <property type="entry name" value="PHOD-LIKE PHOSPHATASE METALLOPHOSPHATASE DOMAIN-CONTAINING PROTEIN"/>
    <property type="match status" value="1"/>
</dbReference>
<evidence type="ECO:0000313" key="3">
    <source>
        <dbReference type="EMBL" id="QIN80441.1"/>
    </source>
</evidence>
<dbReference type="AlphaFoldDB" id="A0A6G8Q1U2"/>
<dbReference type="Pfam" id="PF25077">
    <property type="entry name" value="DUF7800"/>
    <property type="match status" value="1"/>
</dbReference>